<evidence type="ECO:0000313" key="3">
    <source>
        <dbReference type="Proteomes" id="UP001487740"/>
    </source>
</evidence>
<gene>
    <name evidence="2" type="ORF">O3P69_010770</name>
</gene>
<dbReference type="AlphaFoldDB" id="A0AAW0TF20"/>
<sequence>MARSEDPTLQDIIRKLEALGCDELETLEPQWVYSVLVSPGRPRQNLLRWVIARLSPSEYSNLSSVPSHAQEQKILQILICMGICLPGDTDIIEGSAPEMTQIKFWRTCLDVIEHLQDFSQTRDKERIDPQVASLLLSHLALSPHLLPTLKEGEATLVPEDLKDKYHVWCKQQKHTPVSESLRKVKEQLSQEQEKHKYLEKCEAIPSTEEHQSLQASVEKALSSLTKEQELLRGVYSTYIAPWTTSTAQLELPNTGPLVEEADSKLSTLVKALKTTEEILENCERLEEQEKAILKEVLHPSSITTTLHSLVAEAGRQDV</sequence>
<comment type="caution">
    <text evidence="2">The sequence shown here is derived from an EMBL/GenBank/DDBJ whole genome shotgun (WGS) entry which is preliminary data.</text>
</comment>
<protein>
    <recommendedName>
        <fullName evidence="4">HAUS augmin-like complex subunit 7</fullName>
    </recommendedName>
</protein>
<reference evidence="2 3" key="1">
    <citation type="submission" date="2023-03" db="EMBL/GenBank/DDBJ databases">
        <title>High-quality genome of Scylla paramamosain provides insights in environmental adaptation.</title>
        <authorList>
            <person name="Zhang L."/>
        </authorList>
    </citation>
    <scope>NUCLEOTIDE SEQUENCE [LARGE SCALE GENOMIC DNA]</scope>
    <source>
        <strain evidence="2">LZ_2023a</strain>
        <tissue evidence="2">Muscle</tissue>
    </source>
</reference>
<dbReference type="PANTHER" id="PTHR14352">
    <property type="entry name" value="HAUS AUGMIN-LIKE COMPLEX SUBUNIT 7"/>
    <property type="match status" value="1"/>
</dbReference>
<accession>A0AAW0TF20</accession>
<keyword evidence="3" id="KW-1185">Reference proteome</keyword>
<dbReference type="EMBL" id="JARAKH010000031">
    <property type="protein sequence ID" value="KAK8386320.1"/>
    <property type="molecule type" value="Genomic_DNA"/>
</dbReference>
<dbReference type="GO" id="GO:0051011">
    <property type="term" value="F:microtubule minus-end binding"/>
    <property type="evidence" value="ECO:0007669"/>
    <property type="project" value="TreeGrafter"/>
</dbReference>
<keyword evidence="1" id="KW-0175">Coiled coil</keyword>
<feature type="coiled-coil region" evidence="1">
    <location>
        <begin position="268"/>
        <end position="295"/>
    </location>
</feature>
<evidence type="ECO:0008006" key="4">
    <source>
        <dbReference type="Google" id="ProtNLM"/>
    </source>
</evidence>
<name>A0AAW0TF20_SCYPA</name>
<dbReference type="PANTHER" id="PTHR14352:SF2">
    <property type="entry name" value="HAUS AUGMIN-LIKE COMPLEX SUBUNIT 7"/>
    <property type="match status" value="1"/>
</dbReference>
<dbReference type="Proteomes" id="UP001487740">
    <property type="component" value="Unassembled WGS sequence"/>
</dbReference>
<dbReference type="GO" id="GO:0031023">
    <property type="term" value="P:microtubule organizing center organization"/>
    <property type="evidence" value="ECO:0007669"/>
    <property type="project" value="TreeGrafter"/>
</dbReference>
<dbReference type="GO" id="GO:0051225">
    <property type="term" value="P:spindle assembly"/>
    <property type="evidence" value="ECO:0007669"/>
    <property type="project" value="TreeGrafter"/>
</dbReference>
<organism evidence="2 3">
    <name type="scientific">Scylla paramamosain</name>
    <name type="common">Mud crab</name>
    <dbReference type="NCBI Taxonomy" id="85552"/>
    <lineage>
        <taxon>Eukaryota</taxon>
        <taxon>Metazoa</taxon>
        <taxon>Ecdysozoa</taxon>
        <taxon>Arthropoda</taxon>
        <taxon>Crustacea</taxon>
        <taxon>Multicrustacea</taxon>
        <taxon>Malacostraca</taxon>
        <taxon>Eumalacostraca</taxon>
        <taxon>Eucarida</taxon>
        <taxon>Decapoda</taxon>
        <taxon>Pleocyemata</taxon>
        <taxon>Brachyura</taxon>
        <taxon>Eubrachyura</taxon>
        <taxon>Portunoidea</taxon>
        <taxon>Portunidae</taxon>
        <taxon>Portuninae</taxon>
        <taxon>Scylla</taxon>
    </lineage>
</organism>
<proteinExistence type="predicted"/>
<evidence type="ECO:0000313" key="2">
    <source>
        <dbReference type="EMBL" id="KAK8386320.1"/>
    </source>
</evidence>
<evidence type="ECO:0000256" key="1">
    <source>
        <dbReference type="SAM" id="Coils"/>
    </source>
</evidence>
<dbReference type="GO" id="GO:0070652">
    <property type="term" value="C:HAUS complex"/>
    <property type="evidence" value="ECO:0007669"/>
    <property type="project" value="TreeGrafter"/>
</dbReference>
<dbReference type="InterPro" id="IPR029711">
    <property type="entry name" value="Haus7-like"/>
</dbReference>